<feature type="transmembrane region" description="Helical" evidence="1">
    <location>
        <begin position="33"/>
        <end position="58"/>
    </location>
</feature>
<gene>
    <name evidence="2" type="ORF">BACPLE_00042</name>
</gene>
<evidence type="ECO:0000313" key="2">
    <source>
        <dbReference type="EMBL" id="EDY97255.1"/>
    </source>
</evidence>
<dbReference type="AlphaFoldDB" id="B5CU08"/>
<organism evidence="2 3">
    <name type="scientific">Phocaeicola plebeius (strain DSM 17135 / JCM 12973 / CCUG 54634 / M2)</name>
    <name type="common">Bacteroides plebeius</name>
    <dbReference type="NCBI Taxonomy" id="484018"/>
    <lineage>
        <taxon>Bacteria</taxon>
        <taxon>Pseudomonadati</taxon>
        <taxon>Bacteroidota</taxon>
        <taxon>Bacteroidia</taxon>
        <taxon>Bacteroidales</taxon>
        <taxon>Bacteroidaceae</taxon>
        <taxon>Phocaeicola</taxon>
    </lineage>
</organism>
<evidence type="ECO:0000313" key="3">
    <source>
        <dbReference type="Proteomes" id="UP000003452"/>
    </source>
</evidence>
<keyword evidence="1" id="KW-0472">Membrane</keyword>
<reference evidence="2 3" key="1">
    <citation type="submission" date="2008-08" db="EMBL/GenBank/DDBJ databases">
        <title>Draft genome sequence of Bacteroides plebeius (DSM 17135).</title>
        <authorList>
            <person name="Sudarsanam P."/>
            <person name="Ley R."/>
            <person name="Guruge J."/>
            <person name="Turnbaugh P.J."/>
            <person name="Mahowald M."/>
            <person name="Liep D."/>
            <person name="Gordon J."/>
        </authorList>
    </citation>
    <scope>NUCLEOTIDE SEQUENCE [LARGE SCALE GENOMIC DNA]</scope>
    <source>
        <strain evidence="3">DSM 17135 / JCM 12973 / M2</strain>
    </source>
</reference>
<sequence>MILQNSISRFFALYYEIFFQGYKISCLYRTGEYILLFAFKGRFSMFILFLLTFINYIFKIELTLKFNYLKG</sequence>
<keyword evidence="1" id="KW-0812">Transmembrane</keyword>
<dbReference type="Proteomes" id="UP000003452">
    <property type="component" value="Unassembled WGS sequence"/>
</dbReference>
<reference evidence="2 3" key="2">
    <citation type="submission" date="2008-08" db="EMBL/GenBank/DDBJ databases">
        <authorList>
            <person name="Fulton L."/>
            <person name="Clifton S."/>
            <person name="Fulton B."/>
            <person name="Xu J."/>
            <person name="Minx P."/>
            <person name="Pepin K.H."/>
            <person name="Johnson M."/>
            <person name="Thiruvilangam P."/>
            <person name="Bhonagiri V."/>
            <person name="Nash W.E."/>
            <person name="Mardis E.R."/>
            <person name="Wilson R.K."/>
        </authorList>
    </citation>
    <scope>NUCLEOTIDE SEQUENCE [LARGE SCALE GENOMIC DNA]</scope>
    <source>
        <strain evidence="3">DSM 17135 / JCM 12973 / M2</strain>
    </source>
</reference>
<accession>B5CU08</accession>
<proteinExistence type="predicted"/>
<protein>
    <submittedName>
        <fullName evidence="2">Uncharacterized protein</fullName>
    </submittedName>
</protein>
<name>B5CU08_PHOPM</name>
<evidence type="ECO:0000256" key="1">
    <source>
        <dbReference type="SAM" id="Phobius"/>
    </source>
</evidence>
<dbReference type="EMBL" id="ABQC02000002">
    <property type="protein sequence ID" value="EDY97255.1"/>
    <property type="molecule type" value="Genomic_DNA"/>
</dbReference>
<dbReference type="HOGENOM" id="CLU_2731671_0_0_10"/>
<comment type="caution">
    <text evidence="2">The sequence shown here is derived from an EMBL/GenBank/DDBJ whole genome shotgun (WGS) entry which is preliminary data.</text>
</comment>
<keyword evidence="1" id="KW-1133">Transmembrane helix</keyword>